<dbReference type="AlphaFoldDB" id="A0A0C2MZD7"/>
<comment type="caution">
    <text evidence="1">The sequence shown here is derived from an EMBL/GenBank/DDBJ whole genome shotgun (WGS) entry which is preliminary data.</text>
</comment>
<keyword evidence="2" id="KW-1185">Reference proteome</keyword>
<evidence type="ECO:0000313" key="2">
    <source>
        <dbReference type="Proteomes" id="UP000031668"/>
    </source>
</evidence>
<name>A0A0C2MZD7_THEKT</name>
<gene>
    <name evidence="1" type="ORF">RF11_15190</name>
</gene>
<organism evidence="1 2">
    <name type="scientific">Thelohanellus kitauei</name>
    <name type="common">Myxosporean</name>
    <dbReference type="NCBI Taxonomy" id="669202"/>
    <lineage>
        <taxon>Eukaryota</taxon>
        <taxon>Metazoa</taxon>
        <taxon>Cnidaria</taxon>
        <taxon>Myxozoa</taxon>
        <taxon>Myxosporea</taxon>
        <taxon>Bivalvulida</taxon>
        <taxon>Platysporina</taxon>
        <taxon>Myxobolidae</taxon>
        <taxon>Thelohanellus</taxon>
    </lineage>
</organism>
<protein>
    <submittedName>
        <fullName evidence="1">Uncharacterized protein</fullName>
    </submittedName>
</protein>
<dbReference type="EMBL" id="JWZT01001146">
    <property type="protein sequence ID" value="KII72681.1"/>
    <property type="molecule type" value="Genomic_DNA"/>
</dbReference>
<proteinExistence type="predicted"/>
<sequence>MPIECQNHRSSICRNSNLAHFLASKLGGDNGSKNEITLLTCEILYNGGRIILVDENMAAEARNERQALNNYKIMYPNMNNGRRTKGSFSFRRGRIILAGLGRLDASEFSQNSTKRLPLLRQISMSHPAFNMNRKFPQSINSDYMGLATNTALDEI</sequence>
<accession>A0A0C2MZD7</accession>
<dbReference type="Proteomes" id="UP000031668">
    <property type="component" value="Unassembled WGS sequence"/>
</dbReference>
<evidence type="ECO:0000313" key="1">
    <source>
        <dbReference type="EMBL" id="KII72681.1"/>
    </source>
</evidence>
<reference evidence="1 2" key="1">
    <citation type="journal article" date="2014" name="Genome Biol. Evol.">
        <title>The genome of the myxosporean Thelohanellus kitauei shows adaptations to nutrient acquisition within its fish host.</title>
        <authorList>
            <person name="Yang Y."/>
            <person name="Xiong J."/>
            <person name="Zhou Z."/>
            <person name="Huo F."/>
            <person name="Miao W."/>
            <person name="Ran C."/>
            <person name="Liu Y."/>
            <person name="Zhang J."/>
            <person name="Feng J."/>
            <person name="Wang M."/>
            <person name="Wang M."/>
            <person name="Wang L."/>
            <person name="Yao B."/>
        </authorList>
    </citation>
    <scope>NUCLEOTIDE SEQUENCE [LARGE SCALE GENOMIC DNA]</scope>
    <source>
        <strain evidence="1">Wuqing</strain>
    </source>
</reference>